<organism evidence="1 2">
    <name type="scientific">Dibothriocephalus latus</name>
    <name type="common">Fish tapeworm</name>
    <name type="synonym">Diphyllobothrium latum</name>
    <dbReference type="NCBI Taxonomy" id="60516"/>
    <lineage>
        <taxon>Eukaryota</taxon>
        <taxon>Metazoa</taxon>
        <taxon>Spiralia</taxon>
        <taxon>Lophotrochozoa</taxon>
        <taxon>Platyhelminthes</taxon>
        <taxon>Cestoda</taxon>
        <taxon>Eucestoda</taxon>
        <taxon>Diphyllobothriidea</taxon>
        <taxon>Diphyllobothriidae</taxon>
        <taxon>Dibothriocephalus</taxon>
    </lineage>
</organism>
<dbReference type="GO" id="GO:0005524">
    <property type="term" value="F:ATP binding"/>
    <property type="evidence" value="ECO:0007669"/>
    <property type="project" value="InterPro"/>
</dbReference>
<evidence type="ECO:0008006" key="3">
    <source>
        <dbReference type="Google" id="ProtNLM"/>
    </source>
</evidence>
<dbReference type="PANTHER" id="PTHR43718:SF2">
    <property type="entry name" value="LON PROTEASE HOMOLOG, MITOCHONDRIAL"/>
    <property type="match status" value="1"/>
</dbReference>
<dbReference type="Gene3D" id="1.20.5.5270">
    <property type="match status" value="1"/>
</dbReference>
<dbReference type="GO" id="GO:0051131">
    <property type="term" value="P:chaperone-mediated protein complex assembly"/>
    <property type="evidence" value="ECO:0007669"/>
    <property type="project" value="TreeGrafter"/>
</dbReference>
<reference evidence="1 2" key="1">
    <citation type="submission" date="2018-11" db="EMBL/GenBank/DDBJ databases">
        <authorList>
            <consortium name="Pathogen Informatics"/>
        </authorList>
    </citation>
    <scope>NUCLEOTIDE SEQUENCE [LARGE SCALE GENOMIC DNA]</scope>
</reference>
<dbReference type="OrthoDB" id="2411602at2759"/>
<dbReference type="GO" id="GO:0005759">
    <property type="term" value="C:mitochondrial matrix"/>
    <property type="evidence" value="ECO:0007669"/>
    <property type="project" value="TreeGrafter"/>
</dbReference>
<dbReference type="EMBL" id="UYRU01008747">
    <property type="protein sequence ID" value="VDK42902.1"/>
    <property type="molecule type" value="Genomic_DNA"/>
</dbReference>
<sequence>MSGAGEPSELQAVLEEMDIPKRLRLSLNLVKKEYELGRLQAQIGKEVEEKVKQQHRKYMLAEQLKVIKRELGMEKDDKDAIAEKFRARLTNLTVPASVMEVIDEELNKLSLLDNHSSEFKLVLFYFD</sequence>
<dbReference type="FunFam" id="1.20.5.5270:FF:000001">
    <property type="entry name" value="Lon protease homolog, mitochondrial"/>
    <property type="match status" value="1"/>
</dbReference>
<dbReference type="PANTHER" id="PTHR43718">
    <property type="entry name" value="LON PROTEASE"/>
    <property type="match status" value="1"/>
</dbReference>
<dbReference type="AlphaFoldDB" id="A0A3P6Q015"/>
<dbReference type="GO" id="GO:0004252">
    <property type="term" value="F:serine-type endopeptidase activity"/>
    <property type="evidence" value="ECO:0007669"/>
    <property type="project" value="InterPro"/>
</dbReference>
<dbReference type="GO" id="GO:0006515">
    <property type="term" value="P:protein quality control for misfolded or incompletely synthesized proteins"/>
    <property type="evidence" value="ECO:0007669"/>
    <property type="project" value="TreeGrafter"/>
</dbReference>
<proteinExistence type="predicted"/>
<gene>
    <name evidence="1" type="ORF">DILT_LOCUS1351</name>
</gene>
<keyword evidence="2" id="KW-1185">Reference proteome</keyword>
<dbReference type="Proteomes" id="UP000281553">
    <property type="component" value="Unassembled WGS sequence"/>
</dbReference>
<dbReference type="GO" id="GO:0004176">
    <property type="term" value="F:ATP-dependent peptidase activity"/>
    <property type="evidence" value="ECO:0007669"/>
    <property type="project" value="InterPro"/>
</dbReference>
<dbReference type="GO" id="GO:0003697">
    <property type="term" value="F:single-stranded DNA binding"/>
    <property type="evidence" value="ECO:0007669"/>
    <property type="project" value="TreeGrafter"/>
</dbReference>
<protein>
    <recommendedName>
        <fullName evidence="3">Lon N-terminal domain-containing protein</fullName>
    </recommendedName>
</protein>
<dbReference type="InterPro" id="IPR027065">
    <property type="entry name" value="Lon_Prtase"/>
</dbReference>
<evidence type="ECO:0000313" key="2">
    <source>
        <dbReference type="Proteomes" id="UP000281553"/>
    </source>
</evidence>
<name>A0A3P6Q015_DIBLA</name>
<dbReference type="GO" id="GO:0007005">
    <property type="term" value="P:mitochondrion organization"/>
    <property type="evidence" value="ECO:0007669"/>
    <property type="project" value="TreeGrafter"/>
</dbReference>
<accession>A0A3P6Q015</accession>
<evidence type="ECO:0000313" key="1">
    <source>
        <dbReference type="EMBL" id="VDK42902.1"/>
    </source>
</evidence>
<dbReference type="Gene3D" id="1.20.58.1480">
    <property type="match status" value="1"/>
</dbReference>